<dbReference type="EMBL" id="CP036532">
    <property type="protein sequence ID" value="QBK30482.1"/>
    <property type="molecule type" value="Genomic_DNA"/>
</dbReference>
<protein>
    <submittedName>
        <fullName evidence="3">Uncharacterized protein</fullName>
    </submittedName>
</protein>
<organism evidence="3 4">
    <name type="scientific">Roseitalea porphyridii</name>
    <dbReference type="NCBI Taxonomy" id="1852022"/>
    <lineage>
        <taxon>Bacteria</taxon>
        <taxon>Pseudomonadati</taxon>
        <taxon>Pseudomonadota</taxon>
        <taxon>Alphaproteobacteria</taxon>
        <taxon>Hyphomicrobiales</taxon>
        <taxon>Ahrensiaceae</taxon>
        <taxon>Roseitalea</taxon>
    </lineage>
</organism>
<reference evidence="3 4" key="1">
    <citation type="journal article" date="2017" name="Int. J. Syst. Evol. Microbiol.">
        <title>Roseitalea porphyridii gen. nov., sp. nov., isolated from a red alga, and reclassification of Hoeflea suaedae Chung et al. 2013 as Pseudohoeflea suaedae gen. nov., comb. nov.</title>
        <authorList>
            <person name="Hyeon J.W."/>
            <person name="Jeong S.E."/>
            <person name="Baek K."/>
            <person name="Jeon C.O."/>
        </authorList>
    </citation>
    <scope>NUCLEOTIDE SEQUENCE [LARGE SCALE GENOMIC DNA]</scope>
    <source>
        <strain evidence="3 4">MA7-20</strain>
    </source>
</reference>
<feature type="region of interest" description="Disordered" evidence="1">
    <location>
        <begin position="92"/>
        <end position="141"/>
    </location>
</feature>
<keyword evidence="2" id="KW-0472">Membrane</keyword>
<keyword evidence="2" id="KW-0812">Transmembrane</keyword>
<dbReference type="GeneID" id="90767165"/>
<dbReference type="AlphaFoldDB" id="A0A4P6UZK2"/>
<feature type="transmembrane region" description="Helical" evidence="2">
    <location>
        <begin position="31"/>
        <end position="49"/>
    </location>
</feature>
<accession>A0A4P6UZK2</accession>
<evidence type="ECO:0000313" key="3">
    <source>
        <dbReference type="EMBL" id="QBK30482.1"/>
    </source>
</evidence>
<evidence type="ECO:0000256" key="1">
    <source>
        <dbReference type="SAM" id="MobiDB-lite"/>
    </source>
</evidence>
<sequence length="208" mass="22440">MVPRSPDRRRWRRSRLGRAWRSLRRARAGDVIVWSAALGLAALAVWFPWDVHLNEARYGPPTFQFSRGGEIPADVIALEDGRAPLFDMVAGTYAGDPPPREVPAEQPPNPFTSAAVPLDDGQADEEQEATPPGVDPITTASIPDGEAAARVYRLLDAGRGLALIADAEGIYIVRPGAMLPDGRRVTAVVGRGAAARIVAADRTEVRFD</sequence>
<dbReference type="Proteomes" id="UP000293719">
    <property type="component" value="Chromosome"/>
</dbReference>
<dbReference type="OrthoDB" id="7926359at2"/>
<evidence type="ECO:0000313" key="4">
    <source>
        <dbReference type="Proteomes" id="UP000293719"/>
    </source>
</evidence>
<keyword evidence="4" id="KW-1185">Reference proteome</keyword>
<proteinExistence type="predicted"/>
<gene>
    <name evidence="3" type="ORF">E0E05_07645</name>
</gene>
<dbReference type="KEGG" id="rpod:E0E05_07645"/>
<keyword evidence="2" id="KW-1133">Transmembrane helix</keyword>
<evidence type="ECO:0000256" key="2">
    <source>
        <dbReference type="SAM" id="Phobius"/>
    </source>
</evidence>
<name>A0A4P6UZK2_9HYPH</name>
<dbReference type="RefSeq" id="WP_131616173.1">
    <property type="nucleotide sequence ID" value="NZ_CP036532.1"/>
</dbReference>